<dbReference type="SMART" id="SM00360">
    <property type="entry name" value="RRM"/>
    <property type="match status" value="2"/>
</dbReference>
<dbReference type="Proteomes" id="UP000663853">
    <property type="component" value="Unassembled WGS sequence"/>
</dbReference>
<dbReference type="InterPro" id="IPR035979">
    <property type="entry name" value="RBD_domain_sf"/>
</dbReference>
<dbReference type="AlphaFoldDB" id="A0A8H3ADC5"/>
<dbReference type="Gene3D" id="3.30.70.330">
    <property type="match status" value="2"/>
</dbReference>
<feature type="compositionally biased region" description="Low complexity" evidence="3">
    <location>
        <begin position="424"/>
        <end position="434"/>
    </location>
</feature>
<dbReference type="GO" id="GO:1990904">
    <property type="term" value="C:ribonucleoprotein complex"/>
    <property type="evidence" value="ECO:0007669"/>
    <property type="project" value="TreeGrafter"/>
</dbReference>
<feature type="domain" description="RRM" evidence="4">
    <location>
        <begin position="69"/>
        <end position="146"/>
    </location>
</feature>
<protein>
    <recommendedName>
        <fullName evidence="4">RRM domain-containing protein</fullName>
    </recommendedName>
</protein>
<feature type="region of interest" description="Disordered" evidence="3">
    <location>
        <begin position="560"/>
        <end position="606"/>
    </location>
</feature>
<reference evidence="5" key="1">
    <citation type="submission" date="2021-01" db="EMBL/GenBank/DDBJ databases">
        <authorList>
            <person name="Kaushik A."/>
        </authorList>
    </citation>
    <scope>NUCLEOTIDE SEQUENCE</scope>
    <source>
        <strain evidence="5">AG6-10EEA</strain>
    </source>
</reference>
<organism evidence="5 6">
    <name type="scientific">Rhizoctonia solani</name>
    <dbReference type="NCBI Taxonomy" id="456999"/>
    <lineage>
        <taxon>Eukaryota</taxon>
        <taxon>Fungi</taxon>
        <taxon>Dikarya</taxon>
        <taxon>Basidiomycota</taxon>
        <taxon>Agaricomycotina</taxon>
        <taxon>Agaricomycetes</taxon>
        <taxon>Cantharellales</taxon>
        <taxon>Ceratobasidiaceae</taxon>
        <taxon>Rhizoctonia</taxon>
    </lineage>
</organism>
<accession>A0A8H3ADC5</accession>
<evidence type="ECO:0000313" key="6">
    <source>
        <dbReference type="Proteomes" id="UP000663853"/>
    </source>
</evidence>
<feature type="region of interest" description="Disordered" evidence="3">
    <location>
        <begin position="691"/>
        <end position="725"/>
    </location>
</feature>
<dbReference type="InterPro" id="IPR050374">
    <property type="entry name" value="RRT5_SRSF_SR"/>
</dbReference>
<comment type="caution">
    <text evidence="5">The sequence shown here is derived from an EMBL/GenBank/DDBJ whole genome shotgun (WGS) entry which is preliminary data.</text>
</comment>
<dbReference type="GO" id="GO:0005737">
    <property type="term" value="C:cytoplasm"/>
    <property type="evidence" value="ECO:0007669"/>
    <property type="project" value="TreeGrafter"/>
</dbReference>
<sequence length="725" mass="76233">MSSPVDQGRASSATPSKLVGLPPGRSSTPRSASGQTPPAKLDDDTIEDVIQRAIASAGAGPPPGKDTRTQLFVGNLPYRVRWQDLKDLFRKAGTVLRADVSLGPDNRSRGYGTVLLATAEDAGKATDMYNGYVWQNRTLEVRPDRLPAELDMGLNHANPAGLVPSVPITNPMVPLAVPQPGHALDPLPRPMSTALGQDAPAHSPGFFAPSPFGPSPSNWSNPGFQAAASNRQLFIGNLPFQCQWQDLKDLFRAAGQILRADVALGPDGRSRGFGTVVYAKESDAARAVTMFNGYDYNGRILKVHYDRYSPTNQTGNLSPNSLHAAATGPLGIMIPPLQTDNIPPSNHQGGVMHLAMPQTPEYMLYPPRSQPASPFEQYPSAAQMHHMINAYDRAALSPPPGTRNIVDTTVLPPSDPGSPGYGPGSPQMPQSSNPHPHPGPITLPPVGVTQFPPTSALSPLLTRAGGLPPMTPSMPGFNFNPQAVATPPLHAHFLSPGLGPFSPQLHSPPFVASAPNPYLNPAPGAPPRLPNAPSSLFSNGPGAFGMHHAPMHSGYFPPPHEAGYFTGMPTDEDNKEKEQGSDSIPHSEASQLGLESAPTGSTTTSFDVGEGLALQLRDVKLDEADTVVGDTPQRPGLGPTRSSLPEVAKVDASGSTDSALAITPDEETSSVLGLGLGTSRAPGVLPIRANLTDEPRFGPVGSGDRRASWNATTSRVRAGIQAPVP</sequence>
<keyword evidence="1 2" id="KW-0694">RNA-binding</keyword>
<gene>
    <name evidence="5" type="ORF">RDB_LOCUS6203</name>
</gene>
<name>A0A8H3ADC5_9AGAM</name>
<dbReference type="FunFam" id="3.30.70.330:FF:000145">
    <property type="entry name" value="Putative RNP domain-containing protein"/>
    <property type="match status" value="2"/>
</dbReference>
<dbReference type="PROSITE" id="PS50102">
    <property type="entry name" value="RRM"/>
    <property type="match status" value="2"/>
</dbReference>
<evidence type="ECO:0000313" key="5">
    <source>
        <dbReference type="EMBL" id="CAE6415943.1"/>
    </source>
</evidence>
<dbReference type="GO" id="GO:0005634">
    <property type="term" value="C:nucleus"/>
    <property type="evidence" value="ECO:0007669"/>
    <property type="project" value="TreeGrafter"/>
</dbReference>
<dbReference type="InterPro" id="IPR000504">
    <property type="entry name" value="RRM_dom"/>
</dbReference>
<evidence type="ECO:0000256" key="2">
    <source>
        <dbReference type="PROSITE-ProRule" id="PRU00176"/>
    </source>
</evidence>
<dbReference type="PANTHER" id="PTHR23003">
    <property type="entry name" value="RNA RECOGNITION MOTIF RRM DOMAIN CONTAINING PROTEIN"/>
    <property type="match status" value="1"/>
</dbReference>
<evidence type="ECO:0000259" key="4">
    <source>
        <dbReference type="PROSITE" id="PS50102"/>
    </source>
</evidence>
<feature type="region of interest" description="Disordered" evidence="3">
    <location>
        <begin position="1"/>
        <end position="44"/>
    </location>
</feature>
<dbReference type="InterPro" id="IPR012677">
    <property type="entry name" value="Nucleotide-bd_a/b_plait_sf"/>
</dbReference>
<evidence type="ECO:0000256" key="1">
    <source>
        <dbReference type="ARBA" id="ARBA00022884"/>
    </source>
</evidence>
<proteinExistence type="predicted"/>
<evidence type="ECO:0000256" key="3">
    <source>
        <dbReference type="SAM" id="MobiDB-lite"/>
    </source>
</evidence>
<feature type="region of interest" description="Disordered" evidence="3">
    <location>
        <begin position="399"/>
        <end position="441"/>
    </location>
</feature>
<feature type="compositionally biased region" description="Polar residues" evidence="3">
    <location>
        <begin position="25"/>
        <end position="36"/>
    </location>
</feature>
<feature type="compositionally biased region" description="Polar residues" evidence="3">
    <location>
        <begin position="581"/>
        <end position="590"/>
    </location>
</feature>
<dbReference type="Pfam" id="PF00076">
    <property type="entry name" value="RRM_1"/>
    <property type="match status" value="2"/>
</dbReference>
<dbReference type="SUPFAM" id="SSF54928">
    <property type="entry name" value="RNA-binding domain, RBD"/>
    <property type="match status" value="2"/>
</dbReference>
<feature type="compositionally biased region" description="Polar residues" evidence="3">
    <location>
        <begin position="1"/>
        <end position="15"/>
    </location>
</feature>
<feature type="domain" description="RRM" evidence="4">
    <location>
        <begin position="231"/>
        <end position="308"/>
    </location>
</feature>
<dbReference type="PANTHER" id="PTHR23003:SF64">
    <property type="entry name" value="RRM DOMAIN-CONTAINING PROTEIN"/>
    <property type="match status" value="1"/>
</dbReference>
<dbReference type="GO" id="GO:0003729">
    <property type="term" value="F:mRNA binding"/>
    <property type="evidence" value="ECO:0007669"/>
    <property type="project" value="TreeGrafter"/>
</dbReference>
<dbReference type="EMBL" id="CAJMXA010000096">
    <property type="protein sequence ID" value="CAE6415943.1"/>
    <property type="molecule type" value="Genomic_DNA"/>
</dbReference>